<name>A0ABT5R788_9GAMM</name>
<dbReference type="EMBL" id="JAJUBC010000043">
    <property type="protein sequence ID" value="MDD1796142.1"/>
    <property type="molecule type" value="Genomic_DNA"/>
</dbReference>
<keyword evidence="2" id="KW-1185">Reference proteome</keyword>
<evidence type="ECO:0000313" key="2">
    <source>
        <dbReference type="Proteomes" id="UP001149400"/>
    </source>
</evidence>
<gene>
    <name evidence="1" type="ORF">LRP50_23760</name>
</gene>
<evidence type="ECO:0000313" key="1">
    <source>
        <dbReference type="EMBL" id="MDD1796142.1"/>
    </source>
</evidence>
<proteinExistence type="predicted"/>
<protein>
    <submittedName>
        <fullName evidence="1">Uncharacterized protein</fullName>
    </submittedName>
</protein>
<sequence length="222" mass="25225">MILRPELQPPQMDLVLFERLVALASDIDGGSEDECQSKVHEFNLLSETNHEYVDFQGIYGGAGHEDYVCRLLRLKSISPQLNVTECELIEITRLAVLGDEAYLDILEKNVTYPSVSDLIYYPENVSGLNSDDPTIEEIVTFLLEYKVTELASMEKVKLLTKHIDHHLCDEEFRVLSENLGGFELNYLAGWIRRNDITVREAIELIESGKITSDYAGAVWLKL</sequence>
<dbReference type="RefSeq" id="WP_274166903.1">
    <property type="nucleotide sequence ID" value="NZ_JAJUBC010000043.1"/>
</dbReference>
<dbReference type="Proteomes" id="UP001149400">
    <property type="component" value="Unassembled WGS sequence"/>
</dbReference>
<reference evidence="1" key="1">
    <citation type="submission" date="2021-12" db="EMBL/GenBank/DDBJ databases">
        <title>Enterovibrio ZSDZ35 sp. nov. and Enterovibrio ZSDZ42 sp. nov., isolated from coastal seawater in Qingdao.</title>
        <authorList>
            <person name="Zhang P."/>
        </authorList>
    </citation>
    <scope>NUCLEOTIDE SEQUENCE</scope>
    <source>
        <strain evidence="1">ZSDZ42</strain>
    </source>
</reference>
<accession>A0ABT5R788</accession>
<organism evidence="1 2">
    <name type="scientific">Enterovibrio gelatinilyticus</name>
    <dbReference type="NCBI Taxonomy" id="2899819"/>
    <lineage>
        <taxon>Bacteria</taxon>
        <taxon>Pseudomonadati</taxon>
        <taxon>Pseudomonadota</taxon>
        <taxon>Gammaproteobacteria</taxon>
        <taxon>Vibrionales</taxon>
        <taxon>Vibrionaceae</taxon>
        <taxon>Enterovibrio</taxon>
    </lineage>
</organism>
<comment type="caution">
    <text evidence="1">The sequence shown here is derived from an EMBL/GenBank/DDBJ whole genome shotgun (WGS) entry which is preliminary data.</text>
</comment>